<dbReference type="SUPFAM" id="SSF51445">
    <property type="entry name" value="(Trans)glycosidases"/>
    <property type="match status" value="1"/>
</dbReference>
<dbReference type="InterPro" id="IPR017853">
    <property type="entry name" value="GH"/>
</dbReference>
<keyword evidence="2" id="KW-0812">Transmembrane</keyword>
<proteinExistence type="predicted"/>
<feature type="transmembrane region" description="Helical" evidence="2">
    <location>
        <begin position="522"/>
        <end position="541"/>
    </location>
</feature>
<evidence type="ECO:0000313" key="4">
    <source>
        <dbReference type="Proteomes" id="UP000789706"/>
    </source>
</evidence>
<feature type="transmembrane region" description="Helical" evidence="2">
    <location>
        <begin position="569"/>
        <end position="588"/>
    </location>
</feature>
<gene>
    <name evidence="3" type="ORF">DEBURN_LOCUS4500</name>
</gene>
<dbReference type="EMBL" id="CAJVPK010000346">
    <property type="protein sequence ID" value="CAG8497519.1"/>
    <property type="molecule type" value="Genomic_DNA"/>
</dbReference>
<organism evidence="3 4">
    <name type="scientific">Diversispora eburnea</name>
    <dbReference type="NCBI Taxonomy" id="1213867"/>
    <lineage>
        <taxon>Eukaryota</taxon>
        <taxon>Fungi</taxon>
        <taxon>Fungi incertae sedis</taxon>
        <taxon>Mucoromycota</taxon>
        <taxon>Glomeromycotina</taxon>
        <taxon>Glomeromycetes</taxon>
        <taxon>Diversisporales</taxon>
        <taxon>Diversisporaceae</taxon>
        <taxon>Diversispora</taxon>
    </lineage>
</organism>
<dbReference type="Gene3D" id="3.20.20.80">
    <property type="entry name" value="Glycosidases"/>
    <property type="match status" value="1"/>
</dbReference>
<accession>A0A9N8ZJ54</accession>
<reference evidence="3" key="1">
    <citation type="submission" date="2021-06" db="EMBL/GenBank/DDBJ databases">
        <authorList>
            <person name="Kallberg Y."/>
            <person name="Tangrot J."/>
            <person name="Rosling A."/>
        </authorList>
    </citation>
    <scope>NUCLEOTIDE SEQUENCE</scope>
    <source>
        <strain evidence="3">AZ414A</strain>
    </source>
</reference>
<protein>
    <submittedName>
        <fullName evidence="3">6800_t:CDS:1</fullName>
    </submittedName>
</protein>
<keyword evidence="2" id="KW-0472">Membrane</keyword>
<comment type="caution">
    <text evidence="3">The sequence shown here is derived from an EMBL/GenBank/DDBJ whole genome shotgun (WGS) entry which is preliminary data.</text>
</comment>
<feature type="transmembrane region" description="Helical" evidence="2">
    <location>
        <begin position="600"/>
        <end position="618"/>
    </location>
</feature>
<dbReference type="Gene3D" id="3.10.50.10">
    <property type="match status" value="1"/>
</dbReference>
<feature type="region of interest" description="Disordered" evidence="1">
    <location>
        <begin position="333"/>
        <end position="352"/>
    </location>
</feature>
<evidence type="ECO:0000256" key="1">
    <source>
        <dbReference type="SAM" id="MobiDB-lite"/>
    </source>
</evidence>
<dbReference type="InterPro" id="IPR029070">
    <property type="entry name" value="Chitinase_insertion_sf"/>
</dbReference>
<dbReference type="OrthoDB" id="2333081at2759"/>
<keyword evidence="4" id="KW-1185">Reference proteome</keyword>
<feature type="compositionally biased region" description="Low complexity" evidence="1">
    <location>
        <begin position="333"/>
        <end position="344"/>
    </location>
</feature>
<feature type="transmembrane region" description="Helical" evidence="2">
    <location>
        <begin position="442"/>
        <end position="460"/>
    </location>
</feature>
<name>A0A9N8ZJ54_9GLOM</name>
<feature type="transmembrane region" description="Helical" evidence="2">
    <location>
        <begin position="472"/>
        <end position="498"/>
    </location>
</feature>
<evidence type="ECO:0000256" key="2">
    <source>
        <dbReference type="SAM" id="Phobius"/>
    </source>
</evidence>
<sequence>MTFSVIPNITFKTHTYLIDLIDPPFILGKNEILASLSSKVDKIEYIKRDTTDVCSSLNFSDVLSDNTKIFGFYDPLKPLENNYSVVEFIKDTRINYLNYIVDINILYSSETDRTIQQELNDLRNNSDLKVNIIKNDCDDDSLDLVKGSIDRMHNSEWNESLITTFTVNVNDKETPSLLNNSNSSNTVTFNSLFKELNGVNFTKLIWGFDLSGIMKTNPGSITGLIKNDDTCLNNDNFYIWPWKEIRKTALTDMCIAKNNGDWIRYFDSDTNSTILSNLQLDVSFAYEDPESLYYKFKWVTDNKFAGISIANLTFDSINDSVLKFIKSVNNENKNNGSTGDNSTTDGDDKHNSPIVEKNEIFASSYSKVYKVEYIKRDTPNDNDIISIVSALLTSIYLGSQGLYFIDSLFNPKERYLGIPILDNILNYLVAIFLESINDPTSLLFNHCGTPLFIVVLYTYAIEASIPSVSGLITQYLLFATCSQFIAVSFAPMLAMVFWKRKSQEISPETAEVNIIEGYKQVAYYYLILFGISVYSWIYFWVHASDNNFLYLKSLITQFFNGESAHGSNLLFADLFFMGIHMIYWVYLVEGAKFTSRFGTLLWNCVVLSPGGAIALYNYERYLMKSSQK</sequence>
<dbReference type="Proteomes" id="UP000789706">
    <property type="component" value="Unassembled WGS sequence"/>
</dbReference>
<dbReference type="AlphaFoldDB" id="A0A9N8ZJ54"/>
<keyword evidence="2" id="KW-1133">Transmembrane helix</keyword>
<evidence type="ECO:0000313" key="3">
    <source>
        <dbReference type="EMBL" id="CAG8497519.1"/>
    </source>
</evidence>
<feature type="transmembrane region" description="Helical" evidence="2">
    <location>
        <begin position="384"/>
        <end position="405"/>
    </location>
</feature>